<comment type="similarity">
    <text evidence="5">Belongs to the RimM family.</text>
</comment>
<dbReference type="InterPro" id="IPR009000">
    <property type="entry name" value="Transl_B-barrel_sf"/>
</dbReference>
<evidence type="ECO:0000256" key="1">
    <source>
        <dbReference type="ARBA" id="ARBA00022490"/>
    </source>
</evidence>
<dbReference type="InterPro" id="IPR036976">
    <property type="entry name" value="RimM_N_sf"/>
</dbReference>
<dbReference type="NCBIfam" id="TIGR02273">
    <property type="entry name" value="16S_RimM"/>
    <property type="match status" value="1"/>
</dbReference>
<dbReference type="InterPro" id="IPR056792">
    <property type="entry name" value="PRC_RimM"/>
</dbReference>
<keyword evidence="1 5" id="KW-0963">Cytoplasm</keyword>
<dbReference type="GO" id="GO:0005840">
    <property type="term" value="C:ribosome"/>
    <property type="evidence" value="ECO:0007669"/>
    <property type="project" value="InterPro"/>
</dbReference>
<dbReference type="OrthoDB" id="9810331at2"/>
<dbReference type="Gene3D" id="2.40.30.60">
    <property type="entry name" value="RimM"/>
    <property type="match status" value="1"/>
</dbReference>
<comment type="subunit">
    <text evidence="5">Binds ribosomal protein uS19.</text>
</comment>
<keyword evidence="3 5" id="KW-0698">rRNA processing</keyword>
<gene>
    <name evidence="5 8" type="primary">rimM</name>
    <name evidence="8" type="ORF">F9B85_01725</name>
</gene>
<comment type="function">
    <text evidence="5">An accessory protein needed during the final step in the assembly of 30S ribosomal subunit, possibly for assembly of the head region. Essential for efficient processing of 16S rRNA. May be needed both before and after RbfA during the maturation of 16S rRNA. It has affinity for free ribosomal 30S subunits but not for 70S ribosomes.</text>
</comment>
<evidence type="ECO:0000313" key="8">
    <source>
        <dbReference type="EMBL" id="KAB2954430.1"/>
    </source>
</evidence>
<keyword evidence="2 5" id="KW-0690">Ribosome biogenesis</keyword>
<organism evidence="8 9">
    <name type="scientific">Heliorestis acidaminivorans</name>
    <dbReference type="NCBI Taxonomy" id="553427"/>
    <lineage>
        <taxon>Bacteria</taxon>
        <taxon>Bacillati</taxon>
        <taxon>Bacillota</taxon>
        <taxon>Clostridia</taxon>
        <taxon>Eubacteriales</taxon>
        <taxon>Heliobacteriaceae</taxon>
        <taxon>Heliorestis</taxon>
    </lineage>
</organism>
<dbReference type="Proteomes" id="UP000468766">
    <property type="component" value="Unassembled WGS sequence"/>
</dbReference>
<dbReference type="AlphaFoldDB" id="A0A6I0F3U2"/>
<sequence>MRKHVRVGQVVNTQGIKGQVRVWPLTGSVERFKTINNVYLEKTIPGLPEKLTITATGQLKKLVILSFQEITTMNEAEKLKDSYLIIPIEEVPPREEDSYYHFELEGLKILTEEGELLGQLHEIIETGSNDVYVVRKEDKSQKDLLIPALKSVVLKVDLQEGTMVVKLPEGLLE</sequence>
<dbReference type="GO" id="GO:0042274">
    <property type="term" value="P:ribosomal small subunit biogenesis"/>
    <property type="evidence" value="ECO:0007669"/>
    <property type="project" value="UniProtKB-UniRule"/>
</dbReference>
<dbReference type="Pfam" id="PF01782">
    <property type="entry name" value="RimM"/>
    <property type="match status" value="1"/>
</dbReference>
<evidence type="ECO:0000259" key="6">
    <source>
        <dbReference type="Pfam" id="PF01782"/>
    </source>
</evidence>
<evidence type="ECO:0000313" key="9">
    <source>
        <dbReference type="Proteomes" id="UP000468766"/>
    </source>
</evidence>
<dbReference type="PANTHER" id="PTHR33692">
    <property type="entry name" value="RIBOSOME MATURATION FACTOR RIMM"/>
    <property type="match status" value="1"/>
</dbReference>
<dbReference type="SUPFAM" id="SSF50447">
    <property type="entry name" value="Translation proteins"/>
    <property type="match status" value="1"/>
</dbReference>
<comment type="domain">
    <text evidence="5">The PRC barrel domain binds ribosomal protein uS19.</text>
</comment>
<dbReference type="InterPro" id="IPR011961">
    <property type="entry name" value="RimM"/>
</dbReference>
<accession>A0A6I0F3U2</accession>
<dbReference type="Gene3D" id="2.30.30.240">
    <property type="entry name" value="PRC-barrel domain"/>
    <property type="match status" value="1"/>
</dbReference>
<feature type="domain" description="RimM N-terminal" evidence="6">
    <location>
        <begin position="7"/>
        <end position="89"/>
    </location>
</feature>
<feature type="domain" description="Ribosome maturation factor RimM PRC barrel" evidence="7">
    <location>
        <begin position="102"/>
        <end position="171"/>
    </location>
</feature>
<evidence type="ECO:0000256" key="3">
    <source>
        <dbReference type="ARBA" id="ARBA00022552"/>
    </source>
</evidence>
<comment type="subcellular location">
    <subcellularLocation>
        <location evidence="5">Cytoplasm</location>
    </subcellularLocation>
</comment>
<dbReference type="Pfam" id="PF24986">
    <property type="entry name" value="PRC_RimM"/>
    <property type="match status" value="1"/>
</dbReference>
<dbReference type="GO" id="GO:0006364">
    <property type="term" value="P:rRNA processing"/>
    <property type="evidence" value="ECO:0007669"/>
    <property type="project" value="UniProtKB-UniRule"/>
</dbReference>
<dbReference type="InterPro" id="IPR011033">
    <property type="entry name" value="PRC_barrel-like_sf"/>
</dbReference>
<reference evidence="8 9" key="1">
    <citation type="submission" date="2019-10" db="EMBL/GenBank/DDBJ databases">
        <title>Whole-genome sequence of the extremophile Heliorestis acidaminivorans DSM 24790.</title>
        <authorList>
            <person name="Kyndt J.A."/>
            <person name="Meyer T.E."/>
        </authorList>
    </citation>
    <scope>NUCLEOTIDE SEQUENCE [LARGE SCALE GENOMIC DNA]</scope>
    <source>
        <strain evidence="8 9">DSM 24790</strain>
    </source>
</reference>
<evidence type="ECO:0000256" key="5">
    <source>
        <dbReference type="HAMAP-Rule" id="MF_00014"/>
    </source>
</evidence>
<dbReference type="GO" id="GO:0043022">
    <property type="term" value="F:ribosome binding"/>
    <property type="evidence" value="ECO:0007669"/>
    <property type="project" value="InterPro"/>
</dbReference>
<keyword evidence="9" id="KW-1185">Reference proteome</keyword>
<dbReference type="GO" id="GO:0005737">
    <property type="term" value="C:cytoplasm"/>
    <property type="evidence" value="ECO:0007669"/>
    <property type="project" value="UniProtKB-SubCell"/>
</dbReference>
<dbReference type="EMBL" id="WBXO01000001">
    <property type="protein sequence ID" value="KAB2954430.1"/>
    <property type="molecule type" value="Genomic_DNA"/>
</dbReference>
<evidence type="ECO:0000256" key="2">
    <source>
        <dbReference type="ARBA" id="ARBA00022517"/>
    </source>
</evidence>
<evidence type="ECO:0000256" key="4">
    <source>
        <dbReference type="ARBA" id="ARBA00023186"/>
    </source>
</evidence>
<keyword evidence="4 5" id="KW-0143">Chaperone</keyword>
<comment type="caution">
    <text evidence="8">The sequence shown here is derived from an EMBL/GenBank/DDBJ whole genome shotgun (WGS) entry which is preliminary data.</text>
</comment>
<proteinExistence type="inferred from homology"/>
<dbReference type="InterPro" id="IPR002676">
    <property type="entry name" value="RimM_N"/>
</dbReference>
<protein>
    <recommendedName>
        <fullName evidence="5">Ribosome maturation factor RimM</fullName>
    </recommendedName>
</protein>
<name>A0A6I0F3U2_9FIRM</name>
<dbReference type="PANTHER" id="PTHR33692:SF1">
    <property type="entry name" value="RIBOSOME MATURATION FACTOR RIMM"/>
    <property type="match status" value="1"/>
</dbReference>
<evidence type="ECO:0000259" key="7">
    <source>
        <dbReference type="Pfam" id="PF24986"/>
    </source>
</evidence>
<dbReference type="HAMAP" id="MF_00014">
    <property type="entry name" value="Ribosome_mat_RimM"/>
    <property type="match status" value="1"/>
</dbReference>
<dbReference type="RefSeq" id="WP_151617876.1">
    <property type="nucleotide sequence ID" value="NZ_WBXO01000001.1"/>
</dbReference>
<dbReference type="SUPFAM" id="SSF50346">
    <property type="entry name" value="PRC-barrel domain"/>
    <property type="match status" value="1"/>
</dbReference>